<evidence type="ECO:0000313" key="3">
    <source>
        <dbReference type="EMBL" id="GIQ85535.1"/>
    </source>
</evidence>
<dbReference type="GO" id="GO:0005783">
    <property type="term" value="C:endoplasmic reticulum"/>
    <property type="evidence" value="ECO:0007669"/>
    <property type="project" value="TreeGrafter"/>
</dbReference>
<keyword evidence="4" id="KW-1185">Reference proteome</keyword>
<dbReference type="CDD" id="cd02961">
    <property type="entry name" value="PDI_a_family"/>
    <property type="match status" value="1"/>
</dbReference>
<evidence type="ECO:0000259" key="2">
    <source>
        <dbReference type="PROSITE" id="PS51352"/>
    </source>
</evidence>
<evidence type="ECO:0000256" key="1">
    <source>
        <dbReference type="SAM" id="SignalP"/>
    </source>
</evidence>
<accession>A0A9K3CZN7</accession>
<dbReference type="PANTHER" id="PTHR45672">
    <property type="entry name" value="PROTEIN DISULFIDE-ISOMERASE C17H9.14C-RELATED"/>
    <property type="match status" value="1"/>
</dbReference>
<dbReference type="SUPFAM" id="SSF52833">
    <property type="entry name" value="Thioredoxin-like"/>
    <property type="match status" value="1"/>
</dbReference>
<dbReference type="PROSITE" id="PS51352">
    <property type="entry name" value="THIOREDOXIN_2"/>
    <property type="match status" value="1"/>
</dbReference>
<feature type="signal peptide" evidence="1">
    <location>
        <begin position="1"/>
        <end position="26"/>
    </location>
</feature>
<dbReference type="EMBL" id="BDIP01001994">
    <property type="protein sequence ID" value="GIQ85535.1"/>
    <property type="molecule type" value="Genomic_DNA"/>
</dbReference>
<keyword evidence="1" id="KW-0732">Signal</keyword>
<evidence type="ECO:0000313" key="4">
    <source>
        <dbReference type="Proteomes" id="UP000265618"/>
    </source>
</evidence>
<dbReference type="Gene3D" id="3.40.30.10">
    <property type="entry name" value="Glutaredoxin"/>
    <property type="match status" value="1"/>
</dbReference>
<feature type="chain" id="PRO_5039929219" description="Thioredoxin domain-containing protein" evidence="1">
    <location>
        <begin position="27"/>
        <end position="135"/>
    </location>
</feature>
<dbReference type="OrthoDB" id="72053at2759"/>
<dbReference type="GO" id="GO:0003756">
    <property type="term" value="F:protein disulfide isomerase activity"/>
    <property type="evidence" value="ECO:0007669"/>
    <property type="project" value="TreeGrafter"/>
</dbReference>
<name>A0A9K3CZN7_9EUKA</name>
<dbReference type="AlphaFoldDB" id="A0A9K3CZN7"/>
<reference evidence="3 4" key="1">
    <citation type="journal article" date="2018" name="PLoS ONE">
        <title>The draft genome of Kipferlia bialata reveals reductive genome evolution in fornicate parasites.</title>
        <authorList>
            <person name="Tanifuji G."/>
            <person name="Takabayashi S."/>
            <person name="Kume K."/>
            <person name="Takagi M."/>
            <person name="Nakayama T."/>
            <person name="Kamikawa R."/>
            <person name="Inagaki Y."/>
            <person name="Hashimoto T."/>
        </authorList>
    </citation>
    <scope>NUCLEOTIDE SEQUENCE [LARGE SCALE GENOMIC DNA]</scope>
    <source>
        <strain evidence="3">NY0173</strain>
    </source>
</reference>
<protein>
    <recommendedName>
        <fullName evidence="2">Thioredoxin domain-containing protein</fullName>
    </recommendedName>
</protein>
<proteinExistence type="predicted"/>
<dbReference type="InterPro" id="IPR036249">
    <property type="entry name" value="Thioredoxin-like_sf"/>
</dbReference>
<organism evidence="3 4">
    <name type="scientific">Kipferlia bialata</name>
    <dbReference type="NCBI Taxonomy" id="797122"/>
    <lineage>
        <taxon>Eukaryota</taxon>
        <taxon>Metamonada</taxon>
        <taxon>Carpediemonas-like organisms</taxon>
        <taxon>Kipferlia</taxon>
    </lineage>
</organism>
<dbReference type="InterPro" id="IPR013766">
    <property type="entry name" value="Thioredoxin_domain"/>
</dbReference>
<dbReference type="GO" id="GO:0006457">
    <property type="term" value="P:protein folding"/>
    <property type="evidence" value="ECO:0007669"/>
    <property type="project" value="TreeGrafter"/>
</dbReference>
<sequence>MRLFQLGMSRLVFCLLVLGLVATCSARVIEANGETFHSLINSDEYVFVKFFTDSCRHCRELWRPYRFLSRVLDEEVTLLEYSCTQDSSVCIELGLDGIPTLYLYHNGDMIAEYPHSDRSVDTMEAWVRDRMAEQA</sequence>
<comment type="caution">
    <text evidence="3">The sequence shown here is derived from an EMBL/GenBank/DDBJ whole genome shotgun (WGS) entry which is preliminary data.</text>
</comment>
<dbReference type="InterPro" id="IPR051063">
    <property type="entry name" value="PDI"/>
</dbReference>
<dbReference type="Pfam" id="PF00085">
    <property type="entry name" value="Thioredoxin"/>
    <property type="match status" value="1"/>
</dbReference>
<dbReference type="Proteomes" id="UP000265618">
    <property type="component" value="Unassembled WGS sequence"/>
</dbReference>
<gene>
    <name evidence="3" type="ORF">KIPB_007218</name>
</gene>
<feature type="domain" description="Thioredoxin" evidence="2">
    <location>
        <begin position="16"/>
        <end position="132"/>
    </location>
</feature>